<feature type="coiled-coil region" evidence="6">
    <location>
        <begin position="613"/>
        <end position="640"/>
    </location>
</feature>
<keyword evidence="7" id="KW-0732">Signal</keyword>
<dbReference type="InterPro" id="IPR036034">
    <property type="entry name" value="PDZ_sf"/>
</dbReference>
<dbReference type="PROSITE" id="PS50106">
    <property type="entry name" value="PDZ"/>
    <property type="match status" value="1"/>
</dbReference>
<evidence type="ECO:0000256" key="5">
    <source>
        <dbReference type="RuleBase" id="RU004404"/>
    </source>
</evidence>
<comment type="similarity">
    <text evidence="1 5">Belongs to the peptidase S41A family.</text>
</comment>
<dbReference type="RefSeq" id="WP_082018298.1">
    <property type="nucleotide sequence ID" value="NZ_CP009056.1"/>
</dbReference>
<dbReference type="Pfam" id="PF00595">
    <property type="entry name" value="PDZ"/>
    <property type="match status" value="1"/>
</dbReference>
<dbReference type="NCBIfam" id="TIGR00225">
    <property type="entry name" value="prc"/>
    <property type="match status" value="1"/>
</dbReference>
<dbReference type="AlphaFoldDB" id="A0A0A7S2K6"/>
<feature type="signal peptide" evidence="7">
    <location>
        <begin position="1"/>
        <end position="30"/>
    </location>
</feature>
<accession>A0A0A7S2K6</accession>
<dbReference type="InterPro" id="IPR005151">
    <property type="entry name" value="Tail-specific_protease"/>
</dbReference>
<protein>
    <submittedName>
        <fullName evidence="9">C-terminal processing peptidase-1, Serine peptidase, MEROPS family S41A</fullName>
        <ecNumber evidence="9">3.4.21.102</ecNumber>
    </submittedName>
</protein>
<feature type="chain" id="PRO_5002032771" evidence="7">
    <location>
        <begin position="31"/>
        <end position="704"/>
    </location>
</feature>
<gene>
    <name evidence="9" type="ORF">FPB0191_01874</name>
</gene>
<evidence type="ECO:0000256" key="7">
    <source>
        <dbReference type="SAM" id="SignalP"/>
    </source>
</evidence>
<evidence type="ECO:0000256" key="4">
    <source>
        <dbReference type="ARBA" id="ARBA00022825"/>
    </source>
</evidence>
<sequence>MKKYNYYLSIKRCLSSLIIFTACLTSVSQAKEYSIDQLPKLESDPIHQVVSRRVTNYFTQSHFRKFDLDGVFSSKIFDRYFKLLDSNKTIFIKSDIDTFRERQTGLGKELRDGDLRTAFDIYNLSLKKRFERYQFALAQLKEPMDFSTSESINFKRDDLAWAVSEQELDDYWRKRVKYDELSLALSGKKELEIREILTKRYNQILRTLVQVKPEDAFQVFMNAFAREIDPHTSYLAPRTKRDFDSEMSLSFEGIGATLSQEDDYTRIVSFVTGGPAEKSKQLAIGDRIIGVGQKNNPIEDVIGWRLDDIVDKIRGPKGTIVKLEILPAGNNSKTKIIEIKRDKIHFEDREAKLTIKQTAQGKVALIDIPSFYMGLTDRVVKLLTEANKNNVSGIVIDLRNNGGGSLAEVISLTGLFIEKGPVVQVKDNLQSVVVYDDRDESVQYVGPIVVMVNRYSASASEIFSAALQDYGRAVIVGEDTYGKGTVQTSRNIAYPIDATIHPNWPALGGVQYTIQKFYRINGGSTQLRGVMPDIEMSPLRYIDDTGERYLDNALPWDSVAVADYHVLFDIKSILPELKQHHLERIKNDPEFNYIEADIKKYNDNKDQQYVVSLNKVEREKKQKETDNEELLRMNERLKLAGKQAISKLEDLPKDFKVKDAYLDEAEAILFDLAKLYPDIKVSQLPSNAIMLDLNSPIMNDKESK</sequence>
<evidence type="ECO:0000313" key="10">
    <source>
        <dbReference type="Proteomes" id="UP000030901"/>
    </source>
</evidence>
<dbReference type="InterPro" id="IPR004447">
    <property type="entry name" value="Peptidase_S41A"/>
</dbReference>
<dbReference type="STRING" id="1267021.FPB0191_01874"/>
<dbReference type="PANTHER" id="PTHR32060:SF22">
    <property type="entry name" value="CARBOXYL-TERMINAL-PROCESSING PEPTIDASE 3, CHLOROPLASTIC"/>
    <property type="match status" value="1"/>
</dbReference>
<organism evidence="9 10">
    <name type="scientific">Frischella perrara</name>
    <dbReference type="NCBI Taxonomy" id="1267021"/>
    <lineage>
        <taxon>Bacteria</taxon>
        <taxon>Pseudomonadati</taxon>
        <taxon>Pseudomonadota</taxon>
        <taxon>Gammaproteobacteria</taxon>
        <taxon>Orbales</taxon>
        <taxon>Orbaceae</taxon>
        <taxon>Frischella</taxon>
    </lineage>
</organism>
<dbReference type="Pfam" id="PF11818">
    <property type="entry name" value="DUF3340"/>
    <property type="match status" value="1"/>
</dbReference>
<dbReference type="InterPro" id="IPR040573">
    <property type="entry name" value="TSP_N"/>
</dbReference>
<keyword evidence="6" id="KW-0175">Coiled coil</keyword>
<evidence type="ECO:0000256" key="1">
    <source>
        <dbReference type="ARBA" id="ARBA00009179"/>
    </source>
</evidence>
<dbReference type="Gene3D" id="3.30.750.44">
    <property type="match status" value="1"/>
</dbReference>
<keyword evidence="10" id="KW-1185">Reference proteome</keyword>
<dbReference type="CDD" id="cd06782">
    <property type="entry name" value="cpPDZ_CPP-like"/>
    <property type="match status" value="1"/>
</dbReference>
<evidence type="ECO:0000256" key="3">
    <source>
        <dbReference type="ARBA" id="ARBA00022801"/>
    </source>
</evidence>
<keyword evidence="4 5" id="KW-0720">Serine protease</keyword>
<dbReference type="SUPFAM" id="SSF52096">
    <property type="entry name" value="ClpP/crotonase"/>
    <property type="match status" value="1"/>
</dbReference>
<evidence type="ECO:0000256" key="6">
    <source>
        <dbReference type="SAM" id="Coils"/>
    </source>
</evidence>
<dbReference type="GO" id="GO:0007165">
    <property type="term" value="P:signal transduction"/>
    <property type="evidence" value="ECO:0007669"/>
    <property type="project" value="TreeGrafter"/>
</dbReference>
<dbReference type="GO" id="GO:0004252">
    <property type="term" value="F:serine-type endopeptidase activity"/>
    <property type="evidence" value="ECO:0007669"/>
    <property type="project" value="UniProtKB-EC"/>
</dbReference>
<evidence type="ECO:0000256" key="2">
    <source>
        <dbReference type="ARBA" id="ARBA00022670"/>
    </source>
</evidence>
<dbReference type="InterPro" id="IPR029045">
    <property type="entry name" value="ClpP/crotonase-like_dom_sf"/>
</dbReference>
<dbReference type="Pfam" id="PF17804">
    <property type="entry name" value="TSP_NTD"/>
    <property type="match status" value="1"/>
</dbReference>
<dbReference type="HOGENOM" id="CLU_016199_1_0_6"/>
<dbReference type="PANTHER" id="PTHR32060">
    <property type="entry name" value="TAIL-SPECIFIC PROTEASE"/>
    <property type="match status" value="1"/>
</dbReference>
<dbReference type="SMART" id="SM00228">
    <property type="entry name" value="PDZ"/>
    <property type="match status" value="1"/>
</dbReference>
<dbReference type="OrthoDB" id="9812068at2"/>
<dbReference type="InterPro" id="IPR020992">
    <property type="entry name" value="Tail_Prtase_C"/>
</dbReference>
<keyword evidence="3 5" id="KW-0378">Hydrolase</keyword>
<dbReference type="Proteomes" id="UP000030901">
    <property type="component" value="Chromosome"/>
</dbReference>
<evidence type="ECO:0000259" key="8">
    <source>
        <dbReference type="PROSITE" id="PS50106"/>
    </source>
</evidence>
<dbReference type="InterPro" id="IPR001478">
    <property type="entry name" value="PDZ"/>
</dbReference>
<name>A0A0A7S2K6_FRIPE</name>
<dbReference type="EMBL" id="CP009056">
    <property type="protein sequence ID" value="AJA45688.1"/>
    <property type="molecule type" value="Genomic_DNA"/>
</dbReference>
<keyword evidence="2 5" id="KW-0645">Protease</keyword>
<dbReference type="KEGG" id="fpp:FPB0191_01874"/>
<evidence type="ECO:0000313" key="9">
    <source>
        <dbReference type="EMBL" id="AJA45688.1"/>
    </source>
</evidence>
<dbReference type="CDD" id="cd07560">
    <property type="entry name" value="Peptidase_S41_CPP"/>
    <property type="match status" value="1"/>
</dbReference>
<dbReference type="GO" id="GO:0030288">
    <property type="term" value="C:outer membrane-bounded periplasmic space"/>
    <property type="evidence" value="ECO:0007669"/>
    <property type="project" value="TreeGrafter"/>
</dbReference>
<dbReference type="Pfam" id="PF03572">
    <property type="entry name" value="Peptidase_S41"/>
    <property type="match status" value="1"/>
</dbReference>
<dbReference type="SUPFAM" id="SSF50156">
    <property type="entry name" value="PDZ domain-like"/>
    <property type="match status" value="1"/>
</dbReference>
<feature type="domain" description="PDZ" evidence="8">
    <location>
        <begin position="244"/>
        <end position="314"/>
    </location>
</feature>
<dbReference type="SMART" id="SM00245">
    <property type="entry name" value="TSPc"/>
    <property type="match status" value="1"/>
</dbReference>
<reference evidence="9 10" key="1">
    <citation type="journal article" date="2014" name="Appl. Environ. Microbiol.">
        <title>Gut symbionts from distinct hosts exhibit genotoxic activity via divergent colibactin biosynthetic pathways.</title>
        <authorList>
            <person name="Engel P."/>
            <person name="Vizcaino M.I."/>
            <person name="Crawford J.M."/>
        </authorList>
    </citation>
    <scope>NUCLEOTIDE SEQUENCE [LARGE SCALE GENOMIC DNA]</scope>
    <source>
        <strain evidence="9 10">PEB0191</strain>
    </source>
</reference>
<proteinExistence type="inferred from homology"/>
<dbReference type="MEROPS" id="S41.001"/>
<dbReference type="PROSITE" id="PS51257">
    <property type="entry name" value="PROKAR_LIPOPROTEIN"/>
    <property type="match status" value="1"/>
</dbReference>
<dbReference type="NCBIfam" id="NF008388">
    <property type="entry name" value="PRK11186.1"/>
    <property type="match status" value="1"/>
</dbReference>
<dbReference type="GO" id="GO:0006508">
    <property type="term" value="P:proteolysis"/>
    <property type="evidence" value="ECO:0007669"/>
    <property type="project" value="UniProtKB-KW"/>
</dbReference>
<dbReference type="EC" id="3.4.21.102" evidence="9"/>
<dbReference type="Gene3D" id="2.30.42.10">
    <property type="match status" value="1"/>
</dbReference>
<dbReference type="Gene3D" id="3.90.226.10">
    <property type="entry name" value="2-enoyl-CoA Hydratase, Chain A, domain 1"/>
    <property type="match status" value="1"/>
</dbReference>